<sequence length="479" mass="53891">MIRKAGSGRAGTVWKARHLGLDEYRAVKCVPKYKVDHAAFCREALVLKELKHPGIPMVYDLEEDADHFYLIEEYLEGHSLYALIKDQGTFQETSAVRYGLQICSLVEYLHHSCHEPILHLDLQPNNLIIWNDTVRLIDFNHAADRICANAPGKRYGTEGCAAPEQYTSDQPLDERTDLYAIGAVLRFMVQGTLKPDAGRKLELSDAFEAVIGKCMERDMDQRYRSVKEVKEALERVLAAKRSADRWSGGKVATEHMAISSQKIVLVGNRSGAGATHLGFGLCAYLNGRGVRTIYVECNHSRAVRNLAEALGGARADENGILKLKGIALRPWYGSAADLGELKEEFEVVLEDFGTDWKGAAQELEGDSQGCVGVVCHNLWEREQTERMAEVFSEVKTDGKRQFSLVIVRRGPGKGKRERKRIFPETAMFASPAYEDPFCLDRETEGFLKAVWKKVSEQMEGDLDAAPNRTVSPRRRWLWR</sequence>
<dbReference type="CDD" id="cd14014">
    <property type="entry name" value="STKc_PknB_like"/>
    <property type="match status" value="1"/>
</dbReference>
<name>A0ABQ0B2J7_9FIRM</name>
<evidence type="ECO:0000256" key="5">
    <source>
        <dbReference type="ARBA" id="ARBA00022840"/>
    </source>
</evidence>
<comment type="caution">
    <text evidence="7">The sequence shown here is derived from an EMBL/GenBank/DDBJ whole genome shotgun (WGS) entry which is preliminary data.</text>
</comment>
<dbReference type="EMBL" id="BAABXL010000001">
    <property type="protein sequence ID" value="GAA6270509.1"/>
    <property type="molecule type" value="Genomic_DNA"/>
</dbReference>
<evidence type="ECO:0000256" key="2">
    <source>
        <dbReference type="ARBA" id="ARBA00022679"/>
    </source>
</evidence>
<keyword evidence="5" id="KW-0067">ATP-binding</keyword>
<dbReference type="PROSITE" id="PS50011">
    <property type="entry name" value="PROTEIN_KINASE_DOM"/>
    <property type="match status" value="1"/>
</dbReference>
<dbReference type="EC" id="2.7.11.1" evidence="1"/>
<dbReference type="RefSeq" id="WP_390471027.1">
    <property type="nucleotide sequence ID" value="NZ_BAABXL010000001.1"/>
</dbReference>
<evidence type="ECO:0000256" key="4">
    <source>
        <dbReference type="ARBA" id="ARBA00022777"/>
    </source>
</evidence>
<dbReference type="PANTHER" id="PTHR43289">
    <property type="entry name" value="MITOGEN-ACTIVATED PROTEIN KINASE KINASE KINASE 20-RELATED"/>
    <property type="match status" value="1"/>
</dbReference>
<dbReference type="Gene3D" id="1.10.510.10">
    <property type="entry name" value="Transferase(Phosphotransferase) domain 1"/>
    <property type="match status" value="1"/>
</dbReference>
<dbReference type="InterPro" id="IPR000719">
    <property type="entry name" value="Prot_kinase_dom"/>
</dbReference>
<protein>
    <recommendedName>
        <fullName evidence="1">non-specific serine/threonine protein kinase</fullName>
        <ecNumber evidence="1">2.7.11.1</ecNumber>
    </recommendedName>
</protein>
<evidence type="ECO:0000259" key="6">
    <source>
        <dbReference type="PROSITE" id="PS50011"/>
    </source>
</evidence>
<evidence type="ECO:0000313" key="7">
    <source>
        <dbReference type="EMBL" id="GAA6270509.1"/>
    </source>
</evidence>
<dbReference type="InterPro" id="IPR011009">
    <property type="entry name" value="Kinase-like_dom_sf"/>
</dbReference>
<proteinExistence type="predicted"/>
<organism evidence="7 8">
    <name type="scientific">Enterocloster alcoholdehydrogenati</name>
    <dbReference type="NCBI Taxonomy" id="2547410"/>
    <lineage>
        <taxon>Bacteria</taxon>
        <taxon>Bacillati</taxon>
        <taxon>Bacillota</taxon>
        <taxon>Clostridia</taxon>
        <taxon>Lachnospirales</taxon>
        <taxon>Lachnospiraceae</taxon>
        <taxon>Enterocloster</taxon>
    </lineage>
</organism>
<dbReference type="Proteomes" id="UP001600894">
    <property type="component" value="Unassembled WGS sequence"/>
</dbReference>
<dbReference type="PANTHER" id="PTHR43289:SF6">
    <property type="entry name" value="SERINE_THREONINE-PROTEIN KINASE NEKL-3"/>
    <property type="match status" value="1"/>
</dbReference>
<dbReference type="SUPFAM" id="SSF56112">
    <property type="entry name" value="Protein kinase-like (PK-like)"/>
    <property type="match status" value="1"/>
</dbReference>
<feature type="domain" description="Protein kinase" evidence="6">
    <location>
        <begin position="1"/>
        <end position="258"/>
    </location>
</feature>
<keyword evidence="8" id="KW-1185">Reference proteome</keyword>
<reference evidence="7 8" key="1">
    <citation type="submission" date="2024-04" db="EMBL/GenBank/DDBJ databases">
        <title>Defined microbial consortia suppress multidrug-resistant proinflammatory Enterobacteriaceae via ecological control.</title>
        <authorList>
            <person name="Furuichi M."/>
            <person name="Kawaguchi T."/>
            <person name="Pust M."/>
            <person name="Yasuma K."/>
            <person name="Plichta D."/>
            <person name="Hasegawa N."/>
            <person name="Ohya T."/>
            <person name="Bhattarai S."/>
            <person name="Sasajima S."/>
            <person name="Aoto Y."/>
            <person name="Tuganbaev T."/>
            <person name="Yaginuma M."/>
            <person name="Ueda M."/>
            <person name="Okahashi N."/>
            <person name="Amafuji K."/>
            <person name="Kiridooshi Y."/>
            <person name="Sugita K."/>
            <person name="Strazar M."/>
            <person name="Skelly A."/>
            <person name="Suda W."/>
            <person name="Hattori M."/>
            <person name="Nakamoto N."/>
            <person name="Caballero S."/>
            <person name="Norman J."/>
            <person name="Olle B."/>
            <person name="Tanoue T."/>
            <person name="Arita M."/>
            <person name="Bucci V."/>
            <person name="Atarashi K."/>
            <person name="Xavier R."/>
            <person name="Honda K."/>
        </authorList>
    </citation>
    <scope>NUCLEOTIDE SEQUENCE [LARGE SCALE GENOMIC DNA]</scope>
    <source>
        <strain evidence="8">f13</strain>
    </source>
</reference>
<keyword evidence="2" id="KW-0808">Transferase</keyword>
<dbReference type="Pfam" id="PF00069">
    <property type="entry name" value="Pkinase"/>
    <property type="match status" value="1"/>
</dbReference>
<gene>
    <name evidence="7" type="ORF">F130042H8_35690</name>
</gene>
<keyword evidence="4" id="KW-0418">Kinase</keyword>
<evidence type="ECO:0000313" key="8">
    <source>
        <dbReference type="Proteomes" id="UP001600894"/>
    </source>
</evidence>
<keyword evidence="3" id="KW-0547">Nucleotide-binding</keyword>
<evidence type="ECO:0000256" key="3">
    <source>
        <dbReference type="ARBA" id="ARBA00022741"/>
    </source>
</evidence>
<accession>A0ABQ0B2J7</accession>
<evidence type="ECO:0000256" key="1">
    <source>
        <dbReference type="ARBA" id="ARBA00012513"/>
    </source>
</evidence>